<dbReference type="PANTHER" id="PTHR42723">
    <property type="entry name" value="CHLOROPHYLL SYNTHASE"/>
    <property type="match status" value="1"/>
</dbReference>
<dbReference type="InterPro" id="IPR050475">
    <property type="entry name" value="Prenyltransferase_related"/>
</dbReference>
<feature type="transmembrane region" description="Helical" evidence="6">
    <location>
        <begin position="159"/>
        <end position="177"/>
    </location>
</feature>
<dbReference type="GO" id="GO:0016020">
    <property type="term" value="C:membrane"/>
    <property type="evidence" value="ECO:0007669"/>
    <property type="project" value="UniProtKB-SubCell"/>
</dbReference>
<evidence type="ECO:0000256" key="4">
    <source>
        <dbReference type="ARBA" id="ARBA00022989"/>
    </source>
</evidence>
<evidence type="ECO:0000256" key="3">
    <source>
        <dbReference type="ARBA" id="ARBA00022692"/>
    </source>
</evidence>
<gene>
    <name evidence="7" type="primary">eboC</name>
    <name evidence="7" type="ORF">LDX50_05420</name>
</gene>
<evidence type="ECO:0000313" key="8">
    <source>
        <dbReference type="Proteomes" id="UP001139409"/>
    </source>
</evidence>
<keyword evidence="3 6" id="KW-0812">Transmembrane</keyword>
<dbReference type="PANTHER" id="PTHR42723:SF1">
    <property type="entry name" value="CHLOROPHYLL SYNTHASE, CHLOROPLASTIC"/>
    <property type="match status" value="1"/>
</dbReference>
<feature type="transmembrane region" description="Helical" evidence="6">
    <location>
        <begin position="133"/>
        <end position="153"/>
    </location>
</feature>
<feature type="transmembrane region" description="Helical" evidence="6">
    <location>
        <begin position="272"/>
        <end position="291"/>
    </location>
</feature>
<dbReference type="RefSeq" id="WP_225697391.1">
    <property type="nucleotide sequence ID" value="NZ_JAIXNE010000001.1"/>
</dbReference>
<keyword evidence="5 6" id="KW-0472">Membrane</keyword>
<organism evidence="7 8">
    <name type="scientific">Fulvivirga sedimenti</name>
    <dbReference type="NCBI Taxonomy" id="2879465"/>
    <lineage>
        <taxon>Bacteria</taxon>
        <taxon>Pseudomonadati</taxon>
        <taxon>Bacteroidota</taxon>
        <taxon>Cytophagia</taxon>
        <taxon>Cytophagales</taxon>
        <taxon>Fulvivirgaceae</taxon>
        <taxon>Fulvivirga</taxon>
    </lineage>
</organism>
<dbReference type="Pfam" id="PF01040">
    <property type="entry name" value="UbiA"/>
    <property type="match status" value="1"/>
</dbReference>
<feature type="transmembrane region" description="Helical" evidence="6">
    <location>
        <begin position="110"/>
        <end position="126"/>
    </location>
</feature>
<dbReference type="Proteomes" id="UP001139409">
    <property type="component" value="Unassembled WGS sequence"/>
</dbReference>
<evidence type="ECO:0000256" key="1">
    <source>
        <dbReference type="ARBA" id="ARBA00004141"/>
    </source>
</evidence>
<comment type="caution">
    <text evidence="7">The sequence shown here is derived from an EMBL/GenBank/DDBJ whole genome shotgun (WGS) entry which is preliminary data.</text>
</comment>
<accession>A0A9X1KZ46</accession>
<evidence type="ECO:0000256" key="6">
    <source>
        <dbReference type="SAM" id="Phobius"/>
    </source>
</evidence>
<sequence>MFRSIRPYLVLIRPANVVTSVADVLAGLALASSISEIDVTPALLLLLATACLYAGGIVFNDYFDRYIDAEERPERPIPSGKISGAAAVSFGLALFIIALLSALAVGSQSFGLAFIIIAAALLYDRWMKHNAFMGPFFMGIARSANLLLGMSILESALFEYAWLGIIPLVFIFSVTLTSREENRGENRSAIIVAMLLDLSVIGLLVYSAFTKAVHPWYPLILVSLWAFMVLSTKFRAWRINTPENIKNAVKTGVMSLIVLDASYALLAGKIDFAVVILFLLPVSVVLARKFAVT</sequence>
<dbReference type="InterPro" id="IPR044878">
    <property type="entry name" value="UbiA_sf"/>
</dbReference>
<keyword evidence="2" id="KW-1003">Cell membrane</keyword>
<dbReference type="AlphaFoldDB" id="A0A9X1KZ46"/>
<keyword evidence="8" id="KW-1185">Reference proteome</keyword>
<proteinExistence type="predicted"/>
<protein>
    <submittedName>
        <fullName evidence="7">UbiA-like protein EboC</fullName>
    </submittedName>
</protein>
<evidence type="ECO:0000313" key="7">
    <source>
        <dbReference type="EMBL" id="MCA6074296.1"/>
    </source>
</evidence>
<dbReference type="CDD" id="cd13964">
    <property type="entry name" value="PT_UbiA_1"/>
    <property type="match status" value="1"/>
</dbReference>
<dbReference type="NCBIfam" id="NF035940">
    <property type="entry name" value="prenyl_rel_EboC"/>
    <property type="match status" value="1"/>
</dbReference>
<feature type="transmembrane region" description="Helical" evidence="6">
    <location>
        <begin position="7"/>
        <end position="30"/>
    </location>
</feature>
<feature type="transmembrane region" description="Helical" evidence="6">
    <location>
        <begin position="215"/>
        <end position="236"/>
    </location>
</feature>
<dbReference type="Gene3D" id="1.10.357.140">
    <property type="entry name" value="UbiA prenyltransferase"/>
    <property type="match status" value="1"/>
</dbReference>
<reference evidence="7" key="1">
    <citation type="submission" date="2021-09" db="EMBL/GenBank/DDBJ databases">
        <title>Fulvivirga sp. isolated from coastal sediment.</title>
        <authorList>
            <person name="Yu H."/>
        </authorList>
    </citation>
    <scope>NUCLEOTIDE SEQUENCE</scope>
    <source>
        <strain evidence="7">1062</strain>
    </source>
</reference>
<dbReference type="EMBL" id="JAIXNE010000001">
    <property type="protein sequence ID" value="MCA6074296.1"/>
    <property type="molecule type" value="Genomic_DNA"/>
</dbReference>
<evidence type="ECO:0000256" key="2">
    <source>
        <dbReference type="ARBA" id="ARBA00022475"/>
    </source>
</evidence>
<dbReference type="InterPro" id="IPR000537">
    <property type="entry name" value="UbiA_prenyltransferase"/>
</dbReference>
<name>A0A9X1KZ46_9BACT</name>
<feature type="transmembrane region" description="Helical" evidence="6">
    <location>
        <begin position="84"/>
        <end position="104"/>
    </location>
</feature>
<dbReference type="GO" id="GO:0016765">
    <property type="term" value="F:transferase activity, transferring alkyl or aryl (other than methyl) groups"/>
    <property type="evidence" value="ECO:0007669"/>
    <property type="project" value="InterPro"/>
</dbReference>
<feature type="transmembrane region" description="Helical" evidence="6">
    <location>
        <begin position="189"/>
        <end position="209"/>
    </location>
</feature>
<comment type="subcellular location">
    <subcellularLocation>
        <location evidence="1">Membrane</location>
        <topology evidence="1">Multi-pass membrane protein</topology>
    </subcellularLocation>
</comment>
<evidence type="ECO:0000256" key="5">
    <source>
        <dbReference type="ARBA" id="ARBA00023136"/>
    </source>
</evidence>
<keyword evidence="4 6" id="KW-1133">Transmembrane helix</keyword>
<feature type="transmembrane region" description="Helical" evidence="6">
    <location>
        <begin position="42"/>
        <end position="63"/>
    </location>
</feature>